<reference evidence="1" key="1">
    <citation type="submission" date="2024-06" db="EMBL/GenBank/DDBJ databases">
        <title>Complete Genome Sequence of mouse commensal type strain Neisseria musculi.</title>
        <authorList>
            <person name="Thapa E."/>
            <person name="Aluvathingal J."/>
            <person name="Nadendla S."/>
            <person name="Mehta A."/>
            <person name="Tettelin H."/>
            <person name="Weyand N.J."/>
        </authorList>
    </citation>
    <scope>NUCLEOTIDE SEQUENCE</scope>
    <source>
        <strain evidence="1">NW831</strain>
    </source>
</reference>
<keyword evidence="2" id="KW-1185">Reference proteome</keyword>
<name>A0A7H1ME41_9NEIS</name>
<dbReference type="RefSeq" id="WP_187000883.1">
    <property type="nucleotide sequence ID" value="NZ_CP060414.2"/>
</dbReference>
<organism evidence="1 2">
    <name type="scientific">Neisseria musculi</name>
    <dbReference type="NCBI Taxonomy" id="1815583"/>
    <lineage>
        <taxon>Bacteria</taxon>
        <taxon>Pseudomonadati</taxon>
        <taxon>Pseudomonadota</taxon>
        <taxon>Betaproteobacteria</taxon>
        <taxon>Neisseriales</taxon>
        <taxon>Neisseriaceae</taxon>
        <taxon>Neisseria</taxon>
    </lineage>
</organism>
<evidence type="ECO:0000313" key="1">
    <source>
        <dbReference type="EMBL" id="QNT59906.1"/>
    </source>
</evidence>
<gene>
    <name evidence="1" type="ORF">H7A79_0334</name>
</gene>
<dbReference type="KEGG" id="nmus:H7A79_0334"/>
<dbReference type="Proteomes" id="UP000516412">
    <property type="component" value="Chromosome"/>
</dbReference>
<proteinExistence type="predicted"/>
<accession>A0A7H1ME41</accession>
<dbReference type="AlphaFoldDB" id="A0A7H1ME41"/>
<dbReference type="EMBL" id="CP060414">
    <property type="protein sequence ID" value="QNT59906.1"/>
    <property type="molecule type" value="Genomic_DNA"/>
</dbReference>
<sequence length="139" mass="15302">MIVDVLKPCKTEIKAVRINVCLHEDVAEQLPEFLLADGGDFEIVIDVDTGKVLNCQGNEAVSVTDKVSDSGTYTLLGKDNEEIVKLVYEYVPNKLIPGEYGDYIDLKINTEGLITNWPKSPAPTLRARHCAGWPRGLTA</sequence>
<protein>
    <submittedName>
        <fullName evidence="1">Uncharacterized protein</fullName>
    </submittedName>
</protein>
<evidence type="ECO:0000313" key="2">
    <source>
        <dbReference type="Proteomes" id="UP000516412"/>
    </source>
</evidence>